<keyword evidence="5 9" id="KW-0812">Transmembrane</keyword>
<evidence type="ECO:0000256" key="8">
    <source>
        <dbReference type="ARBA" id="ARBA00038436"/>
    </source>
</evidence>
<geneLocation type="plasmid" evidence="13">
    <name>pcblh4a</name>
</geneLocation>
<dbReference type="EMBL" id="CP028472">
    <property type="protein sequence ID" value="AVW89763.1"/>
    <property type="molecule type" value="Genomic_DNA"/>
</dbReference>
<dbReference type="AlphaFoldDB" id="A0A2R4LY02"/>
<keyword evidence="3" id="KW-1003">Cell membrane</keyword>
<comment type="function">
    <text evidence="9">Part of the tripartite ATP-independent periplasmic (TRAP) transport system.</text>
</comment>
<evidence type="ECO:0000256" key="2">
    <source>
        <dbReference type="ARBA" id="ARBA00022448"/>
    </source>
</evidence>
<gene>
    <name evidence="12" type="ORF">DA792_00745</name>
</gene>
<evidence type="ECO:0000259" key="11">
    <source>
        <dbReference type="Pfam" id="PF04290"/>
    </source>
</evidence>
<evidence type="ECO:0000256" key="10">
    <source>
        <dbReference type="SAM" id="MobiDB-lite"/>
    </source>
</evidence>
<evidence type="ECO:0000313" key="12">
    <source>
        <dbReference type="EMBL" id="AVW89763.1"/>
    </source>
</evidence>
<feature type="transmembrane region" description="Helical" evidence="9">
    <location>
        <begin position="139"/>
        <end position="162"/>
    </location>
</feature>
<dbReference type="PANTHER" id="PTHR35011:SF10">
    <property type="entry name" value="TRAP TRANSPORTER SMALL PERMEASE PROTEIN"/>
    <property type="match status" value="1"/>
</dbReference>
<comment type="subunit">
    <text evidence="9">The complex comprises the extracytoplasmic solute receptor protein and the two transmembrane proteins.</text>
</comment>
<dbReference type="GO" id="GO:0015740">
    <property type="term" value="P:C4-dicarboxylate transport"/>
    <property type="evidence" value="ECO:0007669"/>
    <property type="project" value="TreeGrafter"/>
</dbReference>
<reference evidence="12 13" key="1">
    <citation type="submission" date="2018-03" db="EMBL/GenBank/DDBJ databases">
        <title>The Complete Genome of Celeribacter baekdonensis strain LH4, a Thiosulfate-Oxidizing Alphaproteobacterium Isolated from Gulf of Mexico Continental Slope Sediments.</title>
        <authorList>
            <person name="Flood B.E."/>
            <person name="Bailey J.V."/>
            <person name="Leprich D."/>
        </authorList>
    </citation>
    <scope>NUCLEOTIDE SEQUENCE [LARGE SCALE GENOMIC DNA]</scope>
    <source>
        <strain evidence="12 13">LH4</strain>
        <plasmid evidence="13">Plasmid pcblh4a</plasmid>
    </source>
</reference>
<evidence type="ECO:0000256" key="6">
    <source>
        <dbReference type="ARBA" id="ARBA00022989"/>
    </source>
</evidence>
<dbReference type="KEGG" id="cbak:DA792_00745"/>
<sequence>MVSICSKSSNAPSSRTGNSPPRAPPSSSFPNANGSRRVNHREDGLHVFGSILKKIEDSLHLVGCLGLIAVVALINADILLRLFFNHPVQFQFELTELYLMPALATLSVSRVFRDGGHLALDFIPELPGQIGRWIRFTRLILPAAFFGAVTYMSGRFALHAFVNSDVEFGVVDWPLGWAYAVAPLGFGILALRLFHDAFAKEVRVPTD</sequence>
<feature type="transmembrane region" description="Helical" evidence="9">
    <location>
        <begin position="59"/>
        <end position="84"/>
    </location>
</feature>
<feature type="transmembrane region" description="Helical" evidence="9">
    <location>
        <begin position="174"/>
        <end position="194"/>
    </location>
</feature>
<evidence type="ECO:0000256" key="3">
    <source>
        <dbReference type="ARBA" id="ARBA00022475"/>
    </source>
</evidence>
<feature type="domain" description="Tripartite ATP-independent periplasmic transporters DctQ component" evidence="11">
    <location>
        <begin position="71"/>
        <end position="197"/>
    </location>
</feature>
<feature type="region of interest" description="Disordered" evidence="10">
    <location>
        <begin position="1"/>
        <end position="38"/>
    </location>
</feature>
<feature type="compositionally biased region" description="Polar residues" evidence="10">
    <location>
        <begin position="1"/>
        <end position="16"/>
    </location>
</feature>
<evidence type="ECO:0000256" key="9">
    <source>
        <dbReference type="RuleBase" id="RU369079"/>
    </source>
</evidence>
<evidence type="ECO:0000256" key="7">
    <source>
        <dbReference type="ARBA" id="ARBA00023136"/>
    </source>
</evidence>
<dbReference type="Proteomes" id="UP000241447">
    <property type="component" value="Plasmid pCBLh4a"/>
</dbReference>
<keyword evidence="2 9" id="KW-0813">Transport</keyword>
<evidence type="ECO:0000313" key="13">
    <source>
        <dbReference type="Proteomes" id="UP000241447"/>
    </source>
</evidence>
<keyword evidence="4 9" id="KW-0997">Cell inner membrane</keyword>
<comment type="caution">
    <text evidence="9">Lacks conserved residue(s) required for the propagation of feature annotation.</text>
</comment>
<proteinExistence type="inferred from homology"/>
<protein>
    <recommendedName>
        <fullName evidence="9">TRAP transporter small permease protein</fullName>
    </recommendedName>
</protein>
<dbReference type="PANTHER" id="PTHR35011">
    <property type="entry name" value="2,3-DIKETO-L-GULONATE TRAP TRANSPORTER SMALL PERMEASE PROTEIN YIAM"/>
    <property type="match status" value="1"/>
</dbReference>
<keyword evidence="6 9" id="KW-1133">Transmembrane helix</keyword>
<dbReference type="InterPro" id="IPR055348">
    <property type="entry name" value="DctQ"/>
</dbReference>
<dbReference type="Pfam" id="PF04290">
    <property type="entry name" value="DctQ"/>
    <property type="match status" value="1"/>
</dbReference>
<organism evidence="12 13">
    <name type="scientific">Celeribacter baekdonensis</name>
    <dbReference type="NCBI Taxonomy" id="875171"/>
    <lineage>
        <taxon>Bacteria</taxon>
        <taxon>Pseudomonadati</taxon>
        <taxon>Pseudomonadota</taxon>
        <taxon>Alphaproteobacteria</taxon>
        <taxon>Rhodobacterales</taxon>
        <taxon>Roseobacteraceae</taxon>
        <taxon>Celeribacter</taxon>
    </lineage>
</organism>
<dbReference type="OrthoDB" id="4250245at2"/>
<name>A0A2R4LY02_9RHOB</name>
<comment type="subcellular location">
    <subcellularLocation>
        <location evidence="1 9">Cell inner membrane</location>
        <topology evidence="1 9">Multi-pass membrane protein</topology>
    </subcellularLocation>
</comment>
<feature type="compositionally biased region" description="Low complexity" evidence="10">
    <location>
        <begin position="17"/>
        <end position="35"/>
    </location>
</feature>
<keyword evidence="7 9" id="KW-0472">Membrane</keyword>
<dbReference type="GO" id="GO:0022857">
    <property type="term" value="F:transmembrane transporter activity"/>
    <property type="evidence" value="ECO:0007669"/>
    <property type="project" value="UniProtKB-UniRule"/>
</dbReference>
<dbReference type="GO" id="GO:0005886">
    <property type="term" value="C:plasma membrane"/>
    <property type="evidence" value="ECO:0007669"/>
    <property type="project" value="UniProtKB-SubCell"/>
</dbReference>
<evidence type="ECO:0000256" key="1">
    <source>
        <dbReference type="ARBA" id="ARBA00004429"/>
    </source>
</evidence>
<evidence type="ECO:0000256" key="4">
    <source>
        <dbReference type="ARBA" id="ARBA00022519"/>
    </source>
</evidence>
<comment type="similarity">
    <text evidence="8 9">Belongs to the TRAP transporter small permease family.</text>
</comment>
<keyword evidence="12" id="KW-0614">Plasmid</keyword>
<dbReference type="InterPro" id="IPR007387">
    <property type="entry name" value="TRAP_DctQ"/>
</dbReference>
<accession>A0A2R4LY02</accession>
<evidence type="ECO:0000256" key="5">
    <source>
        <dbReference type="ARBA" id="ARBA00022692"/>
    </source>
</evidence>